<gene>
    <name evidence="1" type="ORF">ABVT43_10440</name>
</gene>
<dbReference type="EMBL" id="JBEVCJ010000011">
    <property type="protein sequence ID" value="MET1255546.1"/>
    <property type="molecule type" value="Genomic_DNA"/>
</dbReference>
<keyword evidence="2" id="KW-1185">Reference proteome</keyword>
<sequence>MSWNKSQRDLLDSKSRLQLSHTPEFVKIERTLSLTGNQKISLSGFNDGQYYFRLVDSLGNPLSNVATVTVNHRDFYQALSIFALGACLFIVLVLSIFLPRQLNQPTTNR</sequence>
<evidence type="ECO:0000313" key="1">
    <source>
        <dbReference type="EMBL" id="MET1255546.1"/>
    </source>
</evidence>
<comment type="caution">
    <text evidence="1">The sequence shown here is derived from an EMBL/GenBank/DDBJ whole genome shotgun (WGS) entry which is preliminary data.</text>
</comment>
<accession>A0ABV2BUC7</accession>
<protein>
    <submittedName>
        <fullName evidence="1">Uncharacterized protein</fullName>
    </submittedName>
</protein>
<evidence type="ECO:0000313" key="2">
    <source>
        <dbReference type="Proteomes" id="UP001548189"/>
    </source>
</evidence>
<proteinExistence type="predicted"/>
<organism evidence="1 2">
    <name type="scientific">Aliikangiella maris</name>
    <dbReference type="NCBI Taxonomy" id="3162458"/>
    <lineage>
        <taxon>Bacteria</taxon>
        <taxon>Pseudomonadati</taxon>
        <taxon>Pseudomonadota</taxon>
        <taxon>Gammaproteobacteria</taxon>
        <taxon>Oceanospirillales</taxon>
        <taxon>Pleioneaceae</taxon>
        <taxon>Aliikangiella</taxon>
    </lineage>
</organism>
<reference evidence="1 2" key="1">
    <citation type="submission" date="2024-06" db="EMBL/GenBank/DDBJ databases">
        <authorList>
            <person name="Li F."/>
        </authorList>
    </citation>
    <scope>NUCLEOTIDE SEQUENCE [LARGE SCALE GENOMIC DNA]</scope>
    <source>
        <strain evidence="1 2">GXAS 311</strain>
    </source>
</reference>
<name>A0ABV2BUC7_9GAMM</name>
<dbReference type="Proteomes" id="UP001548189">
    <property type="component" value="Unassembled WGS sequence"/>
</dbReference>